<proteinExistence type="predicted"/>
<dbReference type="InterPro" id="IPR006447">
    <property type="entry name" value="Myb_dom_plants"/>
</dbReference>
<organism evidence="8 9">
    <name type="scientific">Castanea mollissima</name>
    <name type="common">Chinese chestnut</name>
    <dbReference type="NCBI Taxonomy" id="60419"/>
    <lineage>
        <taxon>Eukaryota</taxon>
        <taxon>Viridiplantae</taxon>
        <taxon>Streptophyta</taxon>
        <taxon>Embryophyta</taxon>
        <taxon>Tracheophyta</taxon>
        <taxon>Spermatophyta</taxon>
        <taxon>Magnoliopsida</taxon>
        <taxon>eudicotyledons</taxon>
        <taxon>Gunneridae</taxon>
        <taxon>Pentapetalae</taxon>
        <taxon>rosids</taxon>
        <taxon>fabids</taxon>
        <taxon>Fagales</taxon>
        <taxon>Fagaceae</taxon>
        <taxon>Castanea</taxon>
    </lineage>
</organism>
<protein>
    <recommendedName>
        <fullName evidence="10">MYB transcription factor</fullName>
    </recommendedName>
</protein>
<reference evidence="8" key="1">
    <citation type="submission" date="2020-03" db="EMBL/GenBank/DDBJ databases">
        <title>Castanea mollissima Vanexum genome sequencing.</title>
        <authorList>
            <person name="Staton M."/>
        </authorList>
    </citation>
    <scope>NUCLEOTIDE SEQUENCE</scope>
    <source>
        <tissue evidence="8">Leaf</tissue>
    </source>
</reference>
<dbReference type="Pfam" id="PF00249">
    <property type="entry name" value="Myb_DNA-binding"/>
    <property type="match status" value="1"/>
</dbReference>
<evidence type="ECO:0000256" key="1">
    <source>
        <dbReference type="ARBA" id="ARBA00004123"/>
    </source>
</evidence>
<dbReference type="GO" id="GO:0003677">
    <property type="term" value="F:DNA binding"/>
    <property type="evidence" value="ECO:0007669"/>
    <property type="project" value="UniProtKB-KW"/>
</dbReference>
<dbReference type="GO" id="GO:0005634">
    <property type="term" value="C:nucleus"/>
    <property type="evidence" value="ECO:0007669"/>
    <property type="project" value="UniProtKB-SubCell"/>
</dbReference>
<evidence type="ECO:0000256" key="5">
    <source>
        <dbReference type="ARBA" id="ARBA00023242"/>
    </source>
</evidence>
<name>A0A8J4V9D9_9ROSI</name>
<dbReference type="FunFam" id="1.10.10.60:FF:000009">
    <property type="entry name" value="transcription factor MYB1R1"/>
    <property type="match status" value="1"/>
</dbReference>
<evidence type="ECO:0000256" key="3">
    <source>
        <dbReference type="ARBA" id="ARBA00023125"/>
    </source>
</evidence>
<keyword evidence="5" id="KW-0539">Nucleus</keyword>
<dbReference type="CDD" id="cd00167">
    <property type="entry name" value="SANT"/>
    <property type="match status" value="1"/>
</dbReference>
<dbReference type="PANTHER" id="PTHR44191">
    <property type="entry name" value="TRANSCRIPTION FACTOR KUA1"/>
    <property type="match status" value="1"/>
</dbReference>
<dbReference type="InterPro" id="IPR017930">
    <property type="entry name" value="Myb_dom"/>
</dbReference>
<evidence type="ECO:0008006" key="10">
    <source>
        <dbReference type="Google" id="ProtNLM"/>
    </source>
</evidence>
<evidence type="ECO:0000259" key="7">
    <source>
        <dbReference type="PROSITE" id="PS51294"/>
    </source>
</evidence>
<dbReference type="OrthoDB" id="118550at2759"/>
<dbReference type="Gene3D" id="1.10.10.60">
    <property type="entry name" value="Homeodomain-like"/>
    <property type="match status" value="1"/>
</dbReference>
<feature type="domain" description="HTH myb-type" evidence="7">
    <location>
        <begin position="108"/>
        <end position="164"/>
    </location>
</feature>
<comment type="subcellular location">
    <subcellularLocation>
        <location evidence="1">Nucleus</location>
    </subcellularLocation>
</comment>
<keyword evidence="3" id="KW-0238">DNA-binding</keyword>
<sequence length="244" mass="27361">MVRGSVIVRRCSQCGLSGHNFSTCSKKNNSNTTTAIASGNYNSNNTSILIGNYNNNNVSVASGNTNNAGCIKIFGVYFQNGDDHDLNKTVSIENRSSKYIENEIEIDAERKKGKRWTEQEHRLFLTGLKELRKGDWRGISRRFVKTRSPSQVASHAQKYFLRQAAIDKKKTSVFDLSLNEAELAPKNSLVSNTVKSVVEKAMDTASAYQYNVNRFPHVCMDVQPHAQIPFTLFGAPITVEFLQW</sequence>
<keyword evidence="2" id="KW-0805">Transcription regulation</keyword>
<dbReference type="AlphaFoldDB" id="A0A8J4V9D9"/>
<dbReference type="NCBIfam" id="TIGR01557">
    <property type="entry name" value="myb_SHAQKYF"/>
    <property type="match status" value="1"/>
</dbReference>
<comment type="caution">
    <text evidence="8">The sequence shown here is derived from an EMBL/GenBank/DDBJ whole genome shotgun (WGS) entry which is preliminary data.</text>
</comment>
<feature type="domain" description="Myb-like" evidence="6">
    <location>
        <begin position="108"/>
        <end position="160"/>
    </location>
</feature>
<evidence type="ECO:0000256" key="2">
    <source>
        <dbReference type="ARBA" id="ARBA00023015"/>
    </source>
</evidence>
<dbReference type="PANTHER" id="PTHR44191:SF62">
    <property type="entry name" value="OS04G0341900 PROTEIN"/>
    <property type="match status" value="1"/>
</dbReference>
<dbReference type="InterPro" id="IPR009057">
    <property type="entry name" value="Homeodomain-like_sf"/>
</dbReference>
<evidence type="ECO:0000259" key="6">
    <source>
        <dbReference type="PROSITE" id="PS50090"/>
    </source>
</evidence>
<dbReference type="PROSITE" id="PS51294">
    <property type="entry name" value="HTH_MYB"/>
    <property type="match status" value="1"/>
</dbReference>
<evidence type="ECO:0000313" key="9">
    <source>
        <dbReference type="Proteomes" id="UP000737018"/>
    </source>
</evidence>
<evidence type="ECO:0000313" key="8">
    <source>
        <dbReference type="EMBL" id="KAF3953278.1"/>
    </source>
</evidence>
<keyword evidence="4" id="KW-0804">Transcription</keyword>
<evidence type="ECO:0000256" key="4">
    <source>
        <dbReference type="ARBA" id="ARBA00023163"/>
    </source>
</evidence>
<dbReference type="InterPro" id="IPR001005">
    <property type="entry name" value="SANT/Myb"/>
</dbReference>
<keyword evidence="9" id="KW-1185">Reference proteome</keyword>
<dbReference type="InterPro" id="IPR052245">
    <property type="entry name" value="Plant_Stress_Dev_TF"/>
</dbReference>
<dbReference type="GO" id="GO:0006355">
    <property type="term" value="P:regulation of DNA-templated transcription"/>
    <property type="evidence" value="ECO:0007669"/>
    <property type="project" value="UniProtKB-ARBA"/>
</dbReference>
<gene>
    <name evidence="8" type="ORF">CMV_021264</name>
</gene>
<dbReference type="Proteomes" id="UP000737018">
    <property type="component" value="Unassembled WGS sequence"/>
</dbReference>
<dbReference type="SUPFAM" id="SSF46689">
    <property type="entry name" value="Homeodomain-like"/>
    <property type="match status" value="1"/>
</dbReference>
<dbReference type="SMART" id="SM00717">
    <property type="entry name" value="SANT"/>
    <property type="match status" value="1"/>
</dbReference>
<dbReference type="EMBL" id="JRKL02004148">
    <property type="protein sequence ID" value="KAF3953278.1"/>
    <property type="molecule type" value="Genomic_DNA"/>
</dbReference>
<dbReference type="PROSITE" id="PS50090">
    <property type="entry name" value="MYB_LIKE"/>
    <property type="match status" value="1"/>
</dbReference>
<accession>A0A8J4V9D9</accession>